<dbReference type="GO" id="GO:0046820">
    <property type="term" value="F:4-amino-4-deoxychorismate synthase activity"/>
    <property type="evidence" value="ECO:0007669"/>
    <property type="project" value="TreeGrafter"/>
</dbReference>
<dbReference type="InterPro" id="IPR005801">
    <property type="entry name" value="ADC_synthase"/>
</dbReference>
<dbReference type="PRINTS" id="PR00095">
    <property type="entry name" value="ANTSNTHASEI"/>
</dbReference>
<accession>A0A2S7ISF1</accession>
<dbReference type="Gene3D" id="3.60.120.10">
    <property type="entry name" value="Anthranilate synthase"/>
    <property type="match status" value="1"/>
</dbReference>
<dbReference type="NCBIfam" id="NF005486">
    <property type="entry name" value="PRK07093.1"/>
    <property type="match status" value="1"/>
</dbReference>
<dbReference type="SUPFAM" id="SSF56322">
    <property type="entry name" value="ADC synthase"/>
    <property type="match status" value="1"/>
</dbReference>
<evidence type="ECO:0000259" key="1">
    <source>
        <dbReference type="Pfam" id="PF00425"/>
    </source>
</evidence>
<proteinExistence type="predicted"/>
<reference evidence="3" key="1">
    <citation type="submission" date="2018-02" db="EMBL/GenBank/DDBJ databases">
        <title>Genome sequencing of Solimonas sp. HR-BB.</title>
        <authorList>
            <person name="Lee Y."/>
            <person name="Jeon C.O."/>
        </authorList>
    </citation>
    <scope>NUCLEOTIDE SEQUENCE [LARGE SCALE GENOMIC DNA]</scope>
    <source>
        <strain evidence="3">HR-U</strain>
    </source>
</reference>
<protein>
    <submittedName>
        <fullName evidence="2">Aminodeoxychorismate synthase component I</fullName>
    </submittedName>
</protein>
<evidence type="ECO:0000313" key="3">
    <source>
        <dbReference type="Proteomes" id="UP000239590"/>
    </source>
</evidence>
<dbReference type="Pfam" id="PF00425">
    <property type="entry name" value="Chorismate_bind"/>
    <property type="match status" value="1"/>
</dbReference>
<dbReference type="OrthoDB" id="9803598at2"/>
<dbReference type="InterPro" id="IPR019999">
    <property type="entry name" value="Anth_synth_I-like"/>
</dbReference>
<feature type="domain" description="Chorismate-utilising enzyme C-terminal" evidence="1">
    <location>
        <begin position="72"/>
        <end position="327"/>
    </location>
</feature>
<name>A0A2S7ISF1_9BACT</name>
<dbReference type="InterPro" id="IPR015890">
    <property type="entry name" value="Chorismate_C"/>
</dbReference>
<dbReference type="PANTHER" id="PTHR11236">
    <property type="entry name" value="AMINOBENZOATE/ANTHRANILATE SYNTHASE"/>
    <property type="match status" value="1"/>
</dbReference>
<dbReference type="Proteomes" id="UP000239590">
    <property type="component" value="Unassembled WGS sequence"/>
</dbReference>
<dbReference type="GO" id="GO:0000162">
    <property type="term" value="P:L-tryptophan biosynthetic process"/>
    <property type="evidence" value="ECO:0007669"/>
    <property type="project" value="TreeGrafter"/>
</dbReference>
<dbReference type="RefSeq" id="WP_104713095.1">
    <property type="nucleotide sequence ID" value="NZ_PTRA01000001.1"/>
</dbReference>
<gene>
    <name evidence="2" type="ORF">C5O19_13715</name>
</gene>
<comment type="caution">
    <text evidence="2">The sequence shown here is derived from an EMBL/GenBank/DDBJ whole genome shotgun (WGS) entry which is preliminary data.</text>
</comment>
<keyword evidence="3" id="KW-1185">Reference proteome</keyword>
<dbReference type="EMBL" id="PTRA01000001">
    <property type="protein sequence ID" value="PQA60624.1"/>
    <property type="molecule type" value="Genomic_DNA"/>
</dbReference>
<evidence type="ECO:0000313" key="2">
    <source>
        <dbReference type="EMBL" id="PQA60624.1"/>
    </source>
</evidence>
<dbReference type="PANTHER" id="PTHR11236:SF50">
    <property type="entry name" value="AMINODEOXYCHORISMATE SYNTHASE COMPONENT 1"/>
    <property type="match status" value="1"/>
</dbReference>
<organism evidence="2 3">
    <name type="scientific">Siphonobacter curvatus</name>
    <dbReference type="NCBI Taxonomy" id="2094562"/>
    <lineage>
        <taxon>Bacteria</taxon>
        <taxon>Pseudomonadati</taxon>
        <taxon>Bacteroidota</taxon>
        <taxon>Cytophagia</taxon>
        <taxon>Cytophagales</taxon>
        <taxon>Cytophagaceae</taxon>
        <taxon>Siphonobacter</taxon>
    </lineage>
</organism>
<sequence>MKSLEEQLNTYGRERRPCLFILDFENQYPLIWPLDDVPEADVWYDLNGRTNVSAEPTVSTGFSFTKEPLPFAAFEEKFRYVHQELKNGNSFLTNLTARTRVHTSLGFQDIFQQSKARYKLWLSKSLLEKAGPPFQKEVLCFSPEIFVRIQDELISSHPMKGTLDASLPNAREQLLADAKERFEHATIVDLIRNDLAQITTERWVERFRYVEEVPTHEKTLLQVSSEIKGRLPEDWQSQLGSLLLKLLPAGSITGAPKPKTVEIIQQAEQEPRGYYTGIVGLFDGKKLDSGVLIRFLEQTNDGTFFRSGGGITFLSEAEKEYQELIDKVYLPFS</sequence>
<dbReference type="AlphaFoldDB" id="A0A2S7ISF1"/>